<feature type="domain" description="Glucose-methanol-choline oxidoreductase C-terminal" evidence="9">
    <location>
        <begin position="426"/>
        <end position="541"/>
    </location>
</feature>
<dbReference type="PANTHER" id="PTHR46056:SF12">
    <property type="entry name" value="LONG-CHAIN-ALCOHOL OXIDASE"/>
    <property type="match status" value="1"/>
</dbReference>
<comment type="similarity">
    <text evidence="1">Belongs to the GMC oxidoreductase family.</text>
</comment>
<gene>
    <name evidence="10" type="ORF">GCM10008964_24070</name>
</gene>
<keyword evidence="3" id="KW-0479">Metal-binding</keyword>
<accession>A0ABN0TWM9</accession>
<proteinExistence type="inferred from homology"/>
<dbReference type="EMBL" id="BAAADG010000018">
    <property type="protein sequence ID" value="GAA0232061.1"/>
    <property type="molecule type" value="Genomic_DNA"/>
</dbReference>
<keyword evidence="6" id="KW-0408">Iron</keyword>
<evidence type="ECO:0000256" key="4">
    <source>
        <dbReference type="ARBA" id="ARBA00022827"/>
    </source>
</evidence>
<evidence type="ECO:0000256" key="1">
    <source>
        <dbReference type="ARBA" id="ARBA00010790"/>
    </source>
</evidence>
<evidence type="ECO:0000256" key="3">
    <source>
        <dbReference type="ARBA" id="ARBA00022723"/>
    </source>
</evidence>
<keyword evidence="2" id="KW-0285">Flavoprotein</keyword>
<evidence type="ECO:0000259" key="9">
    <source>
        <dbReference type="Pfam" id="PF05199"/>
    </source>
</evidence>
<evidence type="ECO:0000313" key="11">
    <source>
        <dbReference type="Proteomes" id="UP001501476"/>
    </source>
</evidence>
<dbReference type="Pfam" id="PF05199">
    <property type="entry name" value="GMC_oxred_C"/>
    <property type="match status" value="1"/>
</dbReference>
<dbReference type="Gene3D" id="3.50.50.60">
    <property type="entry name" value="FAD/NAD(P)-binding domain"/>
    <property type="match status" value="2"/>
</dbReference>
<evidence type="ECO:0000256" key="5">
    <source>
        <dbReference type="ARBA" id="ARBA00023002"/>
    </source>
</evidence>
<dbReference type="InterPro" id="IPR017900">
    <property type="entry name" value="4Fe4S_Fe_S_CS"/>
</dbReference>
<evidence type="ECO:0000256" key="7">
    <source>
        <dbReference type="ARBA" id="ARBA00023014"/>
    </source>
</evidence>
<dbReference type="InterPro" id="IPR036188">
    <property type="entry name" value="FAD/NAD-bd_sf"/>
</dbReference>
<evidence type="ECO:0000313" key="10">
    <source>
        <dbReference type="EMBL" id="GAA0232061.1"/>
    </source>
</evidence>
<keyword evidence="11" id="KW-1185">Reference proteome</keyword>
<keyword evidence="4" id="KW-0274">FAD</keyword>
<dbReference type="PROSITE" id="PS00198">
    <property type="entry name" value="4FE4S_FER_1"/>
    <property type="match status" value="1"/>
</dbReference>
<comment type="caution">
    <text evidence="10">The sequence shown here is derived from an EMBL/GenBank/DDBJ whole genome shotgun (WGS) entry which is preliminary data.</text>
</comment>
<dbReference type="PANTHER" id="PTHR46056">
    <property type="entry name" value="LONG-CHAIN-ALCOHOL OXIDASE"/>
    <property type="match status" value="1"/>
</dbReference>
<evidence type="ECO:0000256" key="2">
    <source>
        <dbReference type="ARBA" id="ARBA00022630"/>
    </source>
</evidence>
<reference evidence="10 11" key="1">
    <citation type="journal article" date="2019" name="Int. J. Syst. Evol. Microbiol.">
        <title>The Global Catalogue of Microorganisms (GCM) 10K type strain sequencing project: providing services to taxonomists for standard genome sequencing and annotation.</title>
        <authorList>
            <consortium name="The Broad Institute Genomics Platform"/>
            <consortium name="The Broad Institute Genome Sequencing Center for Infectious Disease"/>
            <person name="Wu L."/>
            <person name="Ma J."/>
        </authorList>
    </citation>
    <scope>NUCLEOTIDE SEQUENCE [LARGE SCALE GENOMIC DNA]</scope>
    <source>
        <strain evidence="10 11">JCM 6886</strain>
    </source>
</reference>
<protein>
    <submittedName>
        <fullName evidence="10">GMC family oxidoreductase</fullName>
    </submittedName>
</protein>
<name>A0ABN0TWM9_9GAMM</name>
<dbReference type="Proteomes" id="UP001501476">
    <property type="component" value="Unassembled WGS sequence"/>
</dbReference>
<dbReference type="InterPro" id="IPR000172">
    <property type="entry name" value="GMC_OxRdtase_N"/>
</dbReference>
<organism evidence="10 11">
    <name type="scientific">Methylophaga marina</name>
    <dbReference type="NCBI Taxonomy" id="45495"/>
    <lineage>
        <taxon>Bacteria</taxon>
        <taxon>Pseudomonadati</taxon>
        <taxon>Pseudomonadota</taxon>
        <taxon>Gammaproteobacteria</taxon>
        <taxon>Thiotrichales</taxon>
        <taxon>Piscirickettsiaceae</taxon>
        <taxon>Methylophaga</taxon>
    </lineage>
</organism>
<dbReference type="Pfam" id="PF13450">
    <property type="entry name" value="NAD_binding_8"/>
    <property type="match status" value="1"/>
</dbReference>
<sequence length="558" mass="61932">MNNAKSSYDAVIVGSGAGGGTAAWYLSHHGWNVLVIEAGPYFHPEKDYLASTSQWESLFPQKNLSQGNYGYADMQQLSEANDDLRSWNHIQGRLNKTDHRIPFGYQHVQGVGGSSLHFSGEAHRLNPRSMKMFSDYGLSADWPFSYEELEPFYIQAEQLVGVAGPTVDNLRPRSHPYPQKAHHPSYSSQLLKKAFAERNLTLTENSVAILSSPHHDRPHCNYCNCCLKGCPRTDKGSIDVTYLRMARKTERCYLKTGCYVTHIETGPKDSIKGIHYTDSEGMEHFIATPYLILAAGAVETPRLLLASDITSSTGLANESGQVGKNFMETILWTSNATLDAPLGSHRGLAVDSICWDFNQPDSIPGVFGGCRFSPSVAESDLIGPISYAQRVIPGWGIQHKQQMRKQFGHVLSLSGIAESHTHPGSFIDLDPVIKTRHNQPAARIHSYVDELTTKRIRFMANMCRDILNQAGANTIFEEFSSYDIFSSSHVFGTCRMGNNPEHSVVNQWCQSHRWKNMYIVDGSVFPSSGGGESPGLTIQAITLRAMKKLHETQKNTSS</sequence>
<dbReference type="RefSeq" id="WP_286305990.1">
    <property type="nucleotide sequence ID" value="NZ_AP027741.1"/>
</dbReference>
<feature type="domain" description="Glucose-methanol-choline oxidoreductase N-terminal" evidence="8">
    <location>
        <begin position="215"/>
        <end position="327"/>
    </location>
</feature>
<dbReference type="Pfam" id="PF00732">
    <property type="entry name" value="GMC_oxred_N"/>
    <property type="match status" value="1"/>
</dbReference>
<dbReference type="InterPro" id="IPR007867">
    <property type="entry name" value="GMC_OxRtase_C"/>
</dbReference>
<keyword evidence="7" id="KW-0411">Iron-sulfur</keyword>
<dbReference type="SUPFAM" id="SSF51905">
    <property type="entry name" value="FAD/NAD(P)-binding domain"/>
    <property type="match status" value="1"/>
</dbReference>
<evidence type="ECO:0000256" key="6">
    <source>
        <dbReference type="ARBA" id="ARBA00023004"/>
    </source>
</evidence>
<keyword evidence="5" id="KW-0560">Oxidoreductase</keyword>
<evidence type="ECO:0000259" key="8">
    <source>
        <dbReference type="Pfam" id="PF00732"/>
    </source>
</evidence>